<keyword evidence="2" id="KW-1185">Reference proteome</keyword>
<sequence length="64" mass="6830">MYAADRRMVRTVRRCPAPGFRQPGHGEFEFASLDARVDASVDACDAPCGSTPQRPPVLPAGAEA</sequence>
<comment type="caution">
    <text evidence="1">The sequence shown here is derived from an EMBL/GenBank/DDBJ whole genome shotgun (WGS) entry which is preliminary data.</text>
</comment>
<dbReference type="EMBL" id="JARWBG010000006">
    <property type="protein sequence ID" value="MDH2388708.1"/>
    <property type="molecule type" value="Genomic_DNA"/>
</dbReference>
<name>A0ABT6HIX8_9ACTN</name>
<protein>
    <submittedName>
        <fullName evidence="1">Uncharacterized protein</fullName>
    </submittedName>
</protein>
<evidence type="ECO:0000313" key="2">
    <source>
        <dbReference type="Proteomes" id="UP001223144"/>
    </source>
</evidence>
<evidence type="ECO:0000313" key="1">
    <source>
        <dbReference type="EMBL" id="MDH2388708.1"/>
    </source>
</evidence>
<proteinExistence type="predicted"/>
<accession>A0ABT6HIX8</accession>
<dbReference type="Proteomes" id="UP001223144">
    <property type="component" value="Unassembled WGS sequence"/>
</dbReference>
<organism evidence="1 2">
    <name type="scientific">Streptomyces chengmaiensis</name>
    <dbReference type="NCBI Taxonomy" id="3040919"/>
    <lineage>
        <taxon>Bacteria</taxon>
        <taxon>Bacillati</taxon>
        <taxon>Actinomycetota</taxon>
        <taxon>Actinomycetes</taxon>
        <taxon>Kitasatosporales</taxon>
        <taxon>Streptomycetaceae</taxon>
        <taxon>Streptomyces</taxon>
    </lineage>
</organism>
<gene>
    <name evidence="1" type="ORF">QCN29_07890</name>
</gene>
<dbReference type="RefSeq" id="WP_279927012.1">
    <property type="nucleotide sequence ID" value="NZ_JARWBG010000006.1"/>
</dbReference>
<reference evidence="1 2" key="1">
    <citation type="submission" date="2023-04" db="EMBL/GenBank/DDBJ databases">
        <title>Streptomyces chengmaiensis sp. nov. isolated from the stem of mangrove plant in Hainan.</title>
        <authorList>
            <person name="Huang X."/>
            <person name="Zhou S."/>
            <person name="Chu X."/>
            <person name="Xie Y."/>
            <person name="Lin Y."/>
        </authorList>
    </citation>
    <scope>NUCLEOTIDE SEQUENCE [LARGE SCALE GENOMIC DNA]</scope>
    <source>
        <strain evidence="1 2">HNM0663</strain>
    </source>
</reference>